<organism evidence="2 3">
    <name type="scientific">Paenibacillus xerothermodurans</name>
    <dbReference type="NCBI Taxonomy" id="1977292"/>
    <lineage>
        <taxon>Bacteria</taxon>
        <taxon>Bacillati</taxon>
        <taxon>Bacillota</taxon>
        <taxon>Bacilli</taxon>
        <taxon>Bacillales</taxon>
        <taxon>Paenibacillaceae</taxon>
        <taxon>Paenibacillus</taxon>
    </lineage>
</organism>
<sequence>MVNEESQEHSSGPSDAAETAEHVEKQAGETMTDAVAETGAASEAAIGELLPAPAMDAGDQDELSSEPNSEAAEHDELSEMELNEVIENICNSKADEFRMLGYEHVTGREVWECVSDKYIKQGTPPLHRIVNDILSLKVTQFMNWMTMSIYKSNPFE</sequence>
<dbReference type="Pfam" id="PF13797">
    <property type="entry name" value="Post_transc_reg"/>
    <property type="match status" value="1"/>
</dbReference>
<feature type="region of interest" description="Disordered" evidence="1">
    <location>
        <begin position="1"/>
        <end position="77"/>
    </location>
</feature>
<evidence type="ECO:0008006" key="4">
    <source>
        <dbReference type="Google" id="ProtNLM"/>
    </source>
</evidence>
<dbReference type="Proteomes" id="UP000214746">
    <property type="component" value="Unassembled WGS sequence"/>
</dbReference>
<reference evidence="2" key="1">
    <citation type="submission" date="2018-06" db="EMBL/GenBank/DDBJ databases">
        <title>Paenibacillus xerothermodurans sp. nov. an extremely dry heat resistant spore forming bacterium isolated from the soil of Cape Canaveral, Florida.</title>
        <authorList>
            <person name="Seuylemezian A."/>
            <person name="Kaur N."/>
            <person name="Patil P."/>
            <person name="Patil P."/>
            <person name="Mayilraj S."/>
            <person name="Vaishampayan P."/>
        </authorList>
    </citation>
    <scope>NUCLEOTIDE SEQUENCE [LARGE SCALE GENOMIC DNA]</scope>
    <source>
        <strain evidence="2">ATCC 27380</strain>
    </source>
</reference>
<name>A0A2W1N6N0_PAEXE</name>
<dbReference type="AlphaFoldDB" id="A0A2W1N6N0"/>
<accession>A0A2W1N6N0</accession>
<evidence type="ECO:0000256" key="1">
    <source>
        <dbReference type="SAM" id="MobiDB-lite"/>
    </source>
</evidence>
<gene>
    <name evidence="2" type="ORF">CBW46_018110</name>
</gene>
<feature type="compositionally biased region" description="Low complexity" evidence="1">
    <location>
        <begin position="34"/>
        <end position="48"/>
    </location>
</feature>
<dbReference type="InterPro" id="IPR025716">
    <property type="entry name" value="Post-transcriptional_regulator"/>
</dbReference>
<comment type="caution">
    <text evidence="2">The sequence shown here is derived from an EMBL/GenBank/DDBJ whole genome shotgun (WGS) entry which is preliminary data.</text>
</comment>
<dbReference type="RefSeq" id="WP_089201378.1">
    <property type="nucleotide sequence ID" value="NZ_NHRJ02000016.1"/>
</dbReference>
<protein>
    <recommendedName>
        <fullName evidence="4">Post-transcriptional regulator</fullName>
    </recommendedName>
</protein>
<evidence type="ECO:0000313" key="3">
    <source>
        <dbReference type="Proteomes" id="UP000214746"/>
    </source>
</evidence>
<dbReference type="OrthoDB" id="2990595at2"/>
<dbReference type="EMBL" id="NHRJ02000016">
    <property type="protein sequence ID" value="PZE19454.1"/>
    <property type="molecule type" value="Genomic_DNA"/>
</dbReference>
<proteinExistence type="predicted"/>
<keyword evidence="3" id="KW-1185">Reference proteome</keyword>
<evidence type="ECO:0000313" key="2">
    <source>
        <dbReference type="EMBL" id="PZE19454.1"/>
    </source>
</evidence>